<keyword evidence="3 11" id="KW-0808">Transferase</keyword>
<dbReference type="Gene3D" id="3.30.420.40">
    <property type="match status" value="2"/>
</dbReference>
<dbReference type="PIRSF" id="PIRSF000538">
    <property type="entry name" value="GlpK"/>
    <property type="match status" value="1"/>
</dbReference>
<keyword evidence="4 11" id="KW-0547">Nucleotide-binding</keyword>
<evidence type="ECO:0000256" key="6">
    <source>
        <dbReference type="ARBA" id="ARBA00022798"/>
    </source>
</evidence>
<feature type="binding site" evidence="11">
    <location>
        <position position="417"/>
    </location>
    <ligand>
        <name>ATP</name>
        <dbReference type="ChEBI" id="CHEBI:30616"/>
    </ligand>
</feature>
<dbReference type="InterPro" id="IPR018484">
    <property type="entry name" value="FGGY_N"/>
</dbReference>
<dbReference type="HAMAP" id="MF_00186">
    <property type="entry name" value="Glycerol_kin"/>
    <property type="match status" value="1"/>
</dbReference>
<dbReference type="FunFam" id="3.30.420.40:FF:000008">
    <property type="entry name" value="Glycerol kinase"/>
    <property type="match status" value="1"/>
</dbReference>
<dbReference type="InterPro" id="IPR018483">
    <property type="entry name" value="Carb_kinase_FGGY_CS"/>
</dbReference>
<feature type="binding site" evidence="11">
    <location>
        <position position="316"/>
    </location>
    <ligand>
        <name>ATP</name>
        <dbReference type="ChEBI" id="CHEBI:30616"/>
    </ligand>
</feature>
<dbReference type="PANTHER" id="PTHR10196:SF69">
    <property type="entry name" value="GLYCEROL KINASE"/>
    <property type="match status" value="1"/>
</dbReference>
<evidence type="ECO:0000259" key="13">
    <source>
        <dbReference type="Pfam" id="PF00370"/>
    </source>
</evidence>
<name>A0A2R6Y4K3_9BACL</name>
<reference evidence="16" key="1">
    <citation type="journal article" date="2018" name="Sci. Rep.">
        <title>Lignite coal burning seam in the remote Altai Mountains harbors a hydrogen-driven thermophilic microbial community.</title>
        <authorList>
            <person name="Kadnikov V.V."/>
            <person name="Mardanov A.V."/>
            <person name="Ivasenko D.A."/>
            <person name="Antsiferov D.V."/>
            <person name="Beletsky A.V."/>
            <person name="Karnachuk O.V."/>
            <person name="Ravin N.V."/>
        </authorList>
    </citation>
    <scope>NUCLEOTIDE SEQUENCE [LARGE SCALE GENOMIC DNA]</scope>
</reference>
<dbReference type="Pfam" id="PF02782">
    <property type="entry name" value="FGGY_C"/>
    <property type="match status" value="1"/>
</dbReference>
<evidence type="ECO:0000256" key="7">
    <source>
        <dbReference type="ARBA" id="ARBA00022840"/>
    </source>
</evidence>
<feature type="binding site" evidence="11">
    <location>
        <position position="417"/>
    </location>
    <ligand>
        <name>ADP</name>
        <dbReference type="ChEBI" id="CHEBI:456216"/>
    </ligand>
</feature>
<dbReference type="GO" id="GO:0005524">
    <property type="term" value="F:ATP binding"/>
    <property type="evidence" value="ECO:0007669"/>
    <property type="project" value="UniProtKB-UniRule"/>
</dbReference>
<comment type="catalytic activity">
    <reaction evidence="8 11">
        <text>glycerol + ATP = sn-glycerol 3-phosphate + ADP + H(+)</text>
        <dbReference type="Rhea" id="RHEA:21644"/>
        <dbReference type="ChEBI" id="CHEBI:15378"/>
        <dbReference type="ChEBI" id="CHEBI:17754"/>
        <dbReference type="ChEBI" id="CHEBI:30616"/>
        <dbReference type="ChEBI" id="CHEBI:57597"/>
        <dbReference type="ChEBI" id="CHEBI:456216"/>
        <dbReference type="EC" id="2.7.1.30"/>
    </reaction>
</comment>
<dbReference type="GO" id="GO:0004370">
    <property type="term" value="F:glycerol kinase activity"/>
    <property type="evidence" value="ECO:0007669"/>
    <property type="project" value="UniProtKB-UniRule"/>
</dbReference>
<sequence length="512" mass="56175">MIKKGGSIMSNILAIDQGTTSTRVMIFSEKGKVVAKAHKPLSQHYPQPGWVEHDATEIWHHTQQTIREAMSIAGLEAKEIAAIGITNQRETTVLWEKESGEPIHRAIVWQDRRTAGQIEAMREEGWAEAVREKTGLELDAYFSASKLSWLLDHIPQARSRAERGEILFGTIDSYLMYRLTGGTVHATDVTNASRTMLYNIQKGTWDDDLIRYFNIPRAVLPDILPSSGLFGYAVKELFSGQRIPIQGVAGDQQAALFGQGAWESGMVKNTYGTGCFMLMPTGHTPVFSKRGLLTTIAWDLGDGPVYALEGSVFVAGAAIQWLRDGLGLIERAEESEMLAATVPDTGGVVVVPAFVGLGAPHWDMYARGTIVGLTRGTGKAHIVRAVLESLAYQTKDVLSVMAEEAGSPLKLLKVDGGAANNNWLMQFQADILGVAVSRPHELETTAYGAAAFAALAAGVWSRQNILDFHTEAARFLPQMPETERRLLYARWLRAVERAKQWVVVDDEATGTR</sequence>
<feature type="binding site" evidence="11">
    <location>
        <position position="421"/>
    </location>
    <ligand>
        <name>ADP</name>
        <dbReference type="ChEBI" id="CHEBI:456216"/>
    </ligand>
</feature>
<dbReference type="GO" id="GO:0019563">
    <property type="term" value="P:glycerol catabolic process"/>
    <property type="evidence" value="ECO:0007669"/>
    <property type="project" value="UniProtKB-UniRule"/>
</dbReference>
<dbReference type="NCBIfam" id="TIGR01311">
    <property type="entry name" value="glycerol_kin"/>
    <property type="match status" value="1"/>
</dbReference>
<evidence type="ECO:0000256" key="8">
    <source>
        <dbReference type="ARBA" id="ARBA00052101"/>
    </source>
</evidence>
<dbReference type="SUPFAM" id="SSF53067">
    <property type="entry name" value="Actin-like ATPase domain"/>
    <property type="match status" value="2"/>
</dbReference>
<comment type="caution">
    <text evidence="15">The sequence shown here is derived from an EMBL/GenBank/DDBJ whole genome shotgun (WGS) entry which is preliminary data.</text>
</comment>
<feature type="binding site" evidence="11">
    <location>
        <position position="89"/>
    </location>
    <ligand>
        <name>sn-glycerol 3-phosphate</name>
        <dbReference type="ChEBI" id="CHEBI:57597"/>
    </ligand>
</feature>
<evidence type="ECO:0000256" key="10">
    <source>
        <dbReference type="ARBA" id="ARBA00063665"/>
    </source>
</evidence>
<feature type="binding site" evidence="11">
    <location>
        <position position="19"/>
    </location>
    <ligand>
        <name>ADP</name>
        <dbReference type="ChEBI" id="CHEBI:456216"/>
    </ligand>
</feature>
<keyword evidence="5 11" id="KW-0418">Kinase</keyword>
<feature type="binding site" evidence="11">
    <location>
        <position position="19"/>
    </location>
    <ligand>
        <name>ATP</name>
        <dbReference type="ChEBI" id="CHEBI:30616"/>
    </ligand>
</feature>
<feature type="binding site" evidence="11">
    <location>
        <position position="141"/>
    </location>
    <ligand>
        <name>sn-glycerol 3-phosphate</name>
        <dbReference type="ChEBI" id="CHEBI:57597"/>
    </ligand>
</feature>
<evidence type="ECO:0000256" key="1">
    <source>
        <dbReference type="ARBA" id="ARBA00005190"/>
    </source>
</evidence>
<evidence type="ECO:0000256" key="5">
    <source>
        <dbReference type="ARBA" id="ARBA00022777"/>
    </source>
</evidence>
<feature type="domain" description="Carbohydrate kinase FGGY N-terminal" evidence="13">
    <location>
        <begin position="12"/>
        <end position="258"/>
    </location>
</feature>
<gene>
    <name evidence="11" type="primary">glpK</name>
    <name evidence="15" type="ORF">BSOLF_1279</name>
</gene>
<protein>
    <recommendedName>
        <fullName evidence="11">Glycerol kinase</fullName>
        <ecNumber evidence="11">2.7.1.30</ecNumber>
    </recommendedName>
    <alternativeName>
        <fullName evidence="11">ATP:glycerol 3-phosphotransferase</fullName>
    </alternativeName>
    <alternativeName>
        <fullName evidence="11">Glycerokinase</fullName>
        <shortName evidence="11">GK</shortName>
    </alternativeName>
</protein>
<dbReference type="PANTHER" id="PTHR10196">
    <property type="entry name" value="SUGAR KINASE"/>
    <property type="match status" value="1"/>
</dbReference>
<dbReference type="PROSITE" id="PS00445">
    <property type="entry name" value="FGGY_KINASES_2"/>
    <property type="match status" value="1"/>
</dbReference>
<evidence type="ECO:0000256" key="3">
    <source>
        <dbReference type="ARBA" id="ARBA00022679"/>
    </source>
</evidence>
<feature type="binding site" evidence="11">
    <location>
        <position position="141"/>
    </location>
    <ligand>
        <name>glycerol</name>
        <dbReference type="ChEBI" id="CHEBI:17754"/>
    </ligand>
</feature>
<comment type="activity regulation">
    <text evidence="11">Activated by phosphorylation and inhibited by fructose 1,6-bisphosphate (FBP).</text>
</comment>
<comment type="caution">
    <text evidence="11">Lacks conserved residue(s) required for the propagation of feature annotation.</text>
</comment>
<accession>A0A2R6Y4K3</accession>
<feature type="binding site" evidence="11">
    <location>
        <position position="19"/>
    </location>
    <ligand>
        <name>sn-glycerol 3-phosphate</name>
        <dbReference type="ChEBI" id="CHEBI:57597"/>
    </ligand>
</feature>
<evidence type="ECO:0000256" key="11">
    <source>
        <dbReference type="HAMAP-Rule" id="MF_00186"/>
    </source>
</evidence>
<evidence type="ECO:0000313" key="15">
    <source>
        <dbReference type="EMBL" id="PTQ57575.1"/>
    </source>
</evidence>
<dbReference type="GO" id="GO:0005829">
    <property type="term" value="C:cytosol"/>
    <property type="evidence" value="ECO:0007669"/>
    <property type="project" value="TreeGrafter"/>
</dbReference>
<evidence type="ECO:0000259" key="14">
    <source>
        <dbReference type="Pfam" id="PF02782"/>
    </source>
</evidence>
<feature type="binding site" evidence="11">
    <location>
        <position position="320"/>
    </location>
    <ligand>
        <name>ATP</name>
        <dbReference type="ChEBI" id="CHEBI:30616"/>
    </ligand>
</feature>
<feature type="binding site" evidence="11">
    <location>
        <position position="21"/>
    </location>
    <ligand>
        <name>ATP</name>
        <dbReference type="ChEBI" id="CHEBI:30616"/>
    </ligand>
</feature>
<evidence type="ECO:0000256" key="12">
    <source>
        <dbReference type="RuleBase" id="RU003733"/>
    </source>
</evidence>
<feature type="domain" description="Carbohydrate kinase FGGY C-terminal" evidence="14">
    <location>
        <begin position="268"/>
        <end position="457"/>
    </location>
</feature>
<comment type="subunit">
    <text evidence="10 11">Homotetramer and homodimer (in equilibrium).</text>
</comment>
<dbReference type="Proteomes" id="UP000244338">
    <property type="component" value="Unassembled WGS sequence"/>
</dbReference>
<dbReference type="EC" id="2.7.1.30" evidence="11"/>
<dbReference type="EMBL" id="PEBX01000005">
    <property type="protein sequence ID" value="PTQ57575.1"/>
    <property type="molecule type" value="Genomic_DNA"/>
</dbReference>
<keyword evidence="7 11" id="KW-0067">ATP-binding</keyword>
<dbReference type="CDD" id="cd07786">
    <property type="entry name" value="FGGY_EcGK_like"/>
    <property type="match status" value="1"/>
</dbReference>
<evidence type="ECO:0000256" key="2">
    <source>
        <dbReference type="ARBA" id="ARBA00009156"/>
    </source>
</evidence>
<proteinExistence type="inferred from homology"/>
<dbReference type="PROSITE" id="PS00933">
    <property type="entry name" value="FGGY_KINASES_1"/>
    <property type="match status" value="1"/>
</dbReference>
<dbReference type="Pfam" id="PF00370">
    <property type="entry name" value="FGGY_N"/>
    <property type="match status" value="1"/>
</dbReference>
<dbReference type="FunFam" id="3.30.420.40:FF:000007">
    <property type="entry name" value="Glycerol kinase"/>
    <property type="match status" value="1"/>
</dbReference>
<dbReference type="GO" id="GO:0006072">
    <property type="term" value="P:glycerol-3-phosphate metabolic process"/>
    <property type="evidence" value="ECO:0007669"/>
    <property type="project" value="InterPro"/>
</dbReference>
<feature type="binding site" evidence="11">
    <location>
        <position position="273"/>
    </location>
    <ligand>
        <name>ADP</name>
        <dbReference type="ChEBI" id="CHEBI:456216"/>
    </ligand>
</feature>
<feature type="binding site" evidence="11">
    <location>
        <position position="252"/>
    </location>
    <ligand>
        <name>glycerol</name>
        <dbReference type="ChEBI" id="CHEBI:17754"/>
    </ligand>
</feature>
<dbReference type="UniPathway" id="UPA00618">
    <property type="reaction ID" value="UER00672"/>
</dbReference>
<evidence type="ECO:0000256" key="9">
    <source>
        <dbReference type="ARBA" id="ARBA00054633"/>
    </source>
</evidence>
<evidence type="ECO:0000256" key="4">
    <source>
        <dbReference type="ARBA" id="ARBA00022741"/>
    </source>
</evidence>
<dbReference type="InterPro" id="IPR018485">
    <property type="entry name" value="FGGY_C"/>
</dbReference>
<feature type="binding site" evidence="11">
    <location>
        <position position="316"/>
    </location>
    <ligand>
        <name>ADP</name>
        <dbReference type="ChEBI" id="CHEBI:456216"/>
    </ligand>
</feature>
<organism evidence="15 16">
    <name type="scientific">Candidatus Carbonibacillus altaicus</name>
    <dbReference type="NCBI Taxonomy" id="2163959"/>
    <lineage>
        <taxon>Bacteria</taxon>
        <taxon>Bacillati</taxon>
        <taxon>Bacillota</taxon>
        <taxon>Bacilli</taxon>
        <taxon>Bacillales</taxon>
        <taxon>Candidatus Carbonibacillus</taxon>
    </lineage>
</organism>
<feature type="binding site" evidence="11">
    <location>
        <position position="90"/>
    </location>
    <ligand>
        <name>glycerol</name>
        <dbReference type="ChEBI" id="CHEBI:17754"/>
    </ligand>
</feature>
<feature type="binding site" evidence="11">
    <location>
        <position position="90"/>
    </location>
    <ligand>
        <name>sn-glycerol 3-phosphate</name>
        <dbReference type="ChEBI" id="CHEBI:57597"/>
    </ligand>
</feature>
<feature type="binding site" evidence="11">
    <location>
        <position position="20"/>
    </location>
    <ligand>
        <name>ATP</name>
        <dbReference type="ChEBI" id="CHEBI:30616"/>
    </ligand>
</feature>
<comment type="pathway">
    <text evidence="1 11">Polyol metabolism; glycerol degradation via glycerol kinase pathway; sn-glycerol 3-phosphate from glycerol: step 1/1.</text>
</comment>
<feature type="binding site" evidence="11">
    <location>
        <position position="23"/>
    </location>
    <ligand>
        <name>ADP</name>
        <dbReference type="ChEBI" id="CHEBI:456216"/>
    </ligand>
</feature>
<evidence type="ECO:0000313" key="16">
    <source>
        <dbReference type="Proteomes" id="UP000244338"/>
    </source>
</evidence>
<dbReference type="NCBIfam" id="NF000756">
    <property type="entry name" value="PRK00047.1"/>
    <property type="match status" value="1"/>
</dbReference>
<comment type="function">
    <text evidence="9 11">Key enzyme in the regulation of glycerol uptake and metabolism. Catalyzes the phosphorylation of glycerol to yield sn-glycerol 3-phosphate.</text>
</comment>
<dbReference type="AlphaFoldDB" id="A0A2R6Y4K3"/>
<keyword evidence="6 11" id="KW-0319">Glycerol metabolism</keyword>
<comment type="similarity">
    <text evidence="2 11 12">Belongs to the FGGY kinase family.</text>
</comment>
<dbReference type="InterPro" id="IPR043129">
    <property type="entry name" value="ATPase_NBD"/>
</dbReference>
<dbReference type="InterPro" id="IPR000577">
    <property type="entry name" value="Carb_kinase_FGGY"/>
</dbReference>
<feature type="binding site" evidence="11">
    <location>
        <position position="251"/>
    </location>
    <ligand>
        <name>glycerol</name>
        <dbReference type="ChEBI" id="CHEBI:17754"/>
    </ligand>
</feature>
<dbReference type="InterPro" id="IPR005999">
    <property type="entry name" value="Glycerol_kin"/>
</dbReference>
<feature type="binding site" evidence="11">
    <location>
        <position position="89"/>
    </location>
    <ligand>
        <name>glycerol</name>
        <dbReference type="ChEBI" id="CHEBI:17754"/>
    </ligand>
</feature>
<feature type="binding site" evidence="11">
    <location>
        <position position="251"/>
    </location>
    <ligand>
        <name>sn-glycerol 3-phosphate</name>
        <dbReference type="ChEBI" id="CHEBI:57597"/>
    </ligand>
</feature>
<feature type="binding site" evidence="11">
    <location>
        <position position="273"/>
    </location>
    <ligand>
        <name>ATP</name>
        <dbReference type="ChEBI" id="CHEBI:30616"/>
    </ligand>
</feature>